<evidence type="ECO:0000313" key="2">
    <source>
        <dbReference type="Proteomes" id="UP000050514"/>
    </source>
</evidence>
<proteinExistence type="predicted"/>
<sequence>MTVTPPHVVAIVQGRMTSSRLPGKILADLGGKPMLAHVVERVRRSKTVRQVVVATTVDRSDDPVTEFCQKHGYDCFRGSLFDVLDRFYEAARAYRADVIVRITADCPLIDPLVIDQTVEAFFAHQADFAANRLPPPWKRTFPIGLDTEVCSFAALERAWREADKPHEREHVMPYLYEEEGRFKVHVIHAGQDYGNLRWTVDTPEDLTAMRALFALFQNQPPLSWLEVLPVWLQHPEVQSLNAGVQHHWFNEYDERFGKQES</sequence>
<dbReference type="PANTHER" id="PTHR42866">
    <property type="entry name" value="3-DEOXY-MANNO-OCTULOSONATE CYTIDYLYLTRANSFERASE"/>
    <property type="match status" value="1"/>
</dbReference>
<keyword evidence="2" id="KW-1185">Reference proteome</keyword>
<dbReference type="CDD" id="cd02518">
    <property type="entry name" value="GT2_SpsF"/>
    <property type="match status" value="1"/>
</dbReference>
<dbReference type="PANTHER" id="PTHR42866:SF1">
    <property type="entry name" value="SPORE COAT POLYSACCHARIDE BIOSYNTHESIS PROTEIN SPSF"/>
    <property type="match status" value="1"/>
</dbReference>
<dbReference type="GO" id="GO:0005829">
    <property type="term" value="C:cytosol"/>
    <property type="evidence" value="ECO:0007669"/>
    <property type="project" value="TreeGrafter"/>
</dbReference>
<organism evidence="1 2">
    <name type="scientific">Bellilinea caldifistulae</name>
    <dbReference type="NCBI Taxonomy" id="360411"/>
    <lineage>
        <taxon>Bacteria</taxon>
        <taxon>Bacillati</taxon>
        <taxon>Chloroflexota</taxon>
        <taxon>Anaerolineae</taxon>
        <taxon>Anaerolineales</taxon>
        <taxon>Anaerolineaceae</taxon>
        <taxon>Bellilinea</taxon>
    </lineage>
</organism>
<dbReference type="AlphaFoldDB" id="A0A0P6WT83"/>
<dbReference type="InterPro" id="IPR003329">
    <property type="entry name" value="Cytidylyl_trans"/>
</dbReference>
<protein>
    <recommendedName>
        <fullName evidence="3">Acylneuraminate cytidylyltransferase</fullName>
    </recommendedName>
</protein>
<dbReference type="Proteomes" id="UP000050514">
    <property type="component" value="Unassembled WGS sequence"/>
</dbReference>
<dbReference type="SUPFAM" id="SSF53448">
    <property type="entry name" value="Nucleotide-diphospho-sugar transferases"/>
    <property type="match status" value="1"/>
</dbReference>
<name>A0A0P6WT83_9CHLR</name>
<gene>
    <name evidence="1" type="ORF">AC812_15935</name>
</gene>
<comment type="caution">
    <text evidence="1">The sequence shown here is derived from an EMBL/GenBank/DDBJ whole genome shotgun (WGS) entry which is preliminary data.</text>
</comment>
<evidence type="ECO:0008006" key="3">
    <source>
        <dbReference type="Google" id="ProtNLM"/>
    </source>
</evidence>
<reference evidence="1 2" key="1">
    <citation type="submission" date="2015-07" db="EMBL/GenBank/DDBJ databases">
        <title>Draft genome of Bellilinea caldifistulae DSM 17877.</title>
        <authorList>
            <person name="Hemp J."/>
            <person name="Ward L.M."/>
            <person name="Pace L.A."/>
            <person name="Fischer W.W."/>
        </authorList>
    </citation>
    <scope>NUCLEOTIDE SEQUENCE [LARGE SCALE GENOMIC DNA]</scope>
    <source>
        <strain evidence="1 2">GOMI-1</strain>
    </source>
</reference>
<dbReference type="STRING" id="360411.AC812_15935"/>
<accession>A0A0P6WT83</accession>
<evidence type="ECO:0000313" key="1">
    <source>
        <dbReference type="EMBL" id="KPL72325.1"/>
    </source>
</evidence>
<dbReference type="Pfam" id="PF02348">
    <property type="entry name" value="CTP_transf_3"/>
    <property type="match status" value="1"/>
</dbReference>
<dbReference type="InterPro" id="IPR029044">
    <property type="entry name" value="Nucleotide-diphossugar_trans"/>
</dbReference>
<dbReference type="OrthoDB" id="9815559at2"/>
<dbReference type="EMBL" id="LGHJ01000024">
    <property type="protein sequence ID" value="KPL72325.1"/>
    <property type="molecule type" value="Genomic_DNA"/>
</dbReference>
<dbReference type="RefSeq" id="WP_061913438.1">
    <property type="nucleotide sequence ID" value="NZ_DF967971.1"/>
</dbReference>
<dbReference type="Gene3D" id="3.90.550.10">
    <property type="entry name" value="Spore Coat Polysaccharide Biosynthesis Protein SpsA, Chain A"/>
    <property type="match status" value="1"/>
</dbReference>